<feature type="compositionally biased region" description="Low complexity" evidence="1">
    <location>
        <begin position="447"/>
        <end position="456"/>
    </location>
</feature>
<feature type="compositionally biased region" description="Basic and acidic residues" evidence="1">
    <location>
        <begin position="380"/>
        <end position="396"/>
    </location>
</feature>
<reference evidence="4 5" key="1">
    <citation type="journal article" date="2018" name="Mol. Biol. Evol.">
        <title>Analysis of the draft genome of the red seaweed Gracilariopsis chorda provides insights into genome size evolution in Rhodophyta.</title>
        <authorList>
            <person name="Lee J."/>
            <person name="Yang E.C."/>
            <person name="Graf L."/>
            <person name="Yang J.H."/>
            <person name="Qiu H."/>
            <person name="Zel Zion U."/>
            <person name="Chan C.X."/>
            <person name="Stephens T.G."/>
            <person name="Weber A.P.M."/>
            <person name="Boo G.H."/>
            <person name="Boo S.M."/>
            <person name="Kim K.M."/>
            <person name="Shin Y."/>
            <person name="Jung M."/>
            <person name="Lee S.J."/>
            <person name="Yim H.S."/>
            <person name="Lee J.H."/>
            <person name="Bhattacharya D."/>
            <person name="Yoon H.S."/>
        </authorList>
    </citation>
    <scope>NUCLEOTIDE SEQUENCE [LARGE SCALE GENOMIC DNA]</scope>
    <source>
        <strain evidence="4 5">SKKU-2015</strain>
        <tissue evidence="4">Whole body</tissue>
    </source>
</reference>
<gene>
    <name evidence="4" type="ORF">BWQ96_01773</name>
</gene>
<feature type="region of interest" description="Disordered" evidence="1">
    <location>
        <begin position="295"/>
        <end position="524"/>
    </location>
</feature>
<dbReference type="Proteomes" id="UP000247409">
    <property type="component" value="Unassembled WGS sequence"/>
</dbReference>
<feature type="compositionally biased region" description="Low complexity" evidence="1">
    <location>
        <begin position="53"/>
        <end position="64"/>
    </location>
</feature>
<accession>A0A2V3J1W1</accession>
<feature type="domain" description="NYN" evidence="3">
    <location>
        <begin position="137"/>
        <end position="274"/>
    </location>
</feature>
<dbReference type="InterPro" id="IPR021139">
    <property type="entry name" value="NYN"/>
</dbReference>
<dbReference type="CDD" id="cd10910">
    <property type="entry name" value="PIN_limkain_b1_N_like"/>
    <property type="match status" value="1"/>
</dbReference>
<evidence type="ECO:0000259" key="3">
    <source>
        <dbReference type="Pfam" id="PF01936"/>
    </source>
</evidence>
<evidence type="ECO:0000313" key="4">
    <source>
        <dbReference type="EMBL" id="PXF48313.1"/>
    </source>
</evidence>
<dbReference type="PANTHER" id="PTHR14379">
    <property type="entry name" value="LIMKAIN B LKAP"/>
    <property type="match status" value="1"/>
</dbReference>
<feature type="compositionally biased region" description="Low complexity" evidence="1">
    <location>
        <begin position="402"/>
        <end position="417"/>
    </location>
</feature>
<dbReference type="STRING" id="448386.A0A2V3J1W1"/>
<dbReference type="InterPro" id="IPR024768">
    <property type="entry name" value="Marf1"/>
</dbReference>
<feature type="compositionally biased region" description="Polar residues" evidence="1">
    <location>
        <begin position="295"/>
        <end position="331"/>
    </location>
</feature>
<feature type="compositionally biased region" description="Polar residues" evidence="1">
    <location>
        <begin position="486"/>
        <end position="495"/>
    </location>
</feature>
<dbReference type="PANTHER" id="PTHR14379:SF3">
    <property type="entry name" value="MEIOSIS REGULATOR AND MRNA STABILITY FACTOR 1"/>
    <property type="match status" value="1"/>
</dbReference>
<feature type="region of interest" description="Disordered" evidence="1">
    <location>
        <begin position="46"/>
        <end position="68"/>
    </location>
</feature>
<dbReference type="GO" id="GO:0010468">
    <property type="term" value="P:regulation of gene expression"/>
    <property type="evidence" value="ECO:0007669"/>
    <property type="project" value="InterPro"/>
</dbReference>
<organism evidence="4 5">
    <name type="scientific">Gracilariopsis chorda</name>
    <dbReference type="NCBI Taxonomy" id="448386"/>
    <lineage>
        <taxon>Eukaryota</taxon>
        <taxon>Rhodophyta</taxon>
        <taxon>Florideophyceae</taxon>
        <taxon>Rhodymeniophycidae</taxon>
        <taxon>Gracilariales</taxon>
        <taxon>Gracilariaceae</taxon>
        <taxon>Gracilariopsis</taxon>
    </lineage>
</organism>
<dbReference type="AlphaFoldDB" id="A0A2V3J1W1"/>
<keyword evidence="5" id="KW-1185">Reference proteome</keyword>
<keyword evidence="2" id="KW-0472">Membrane</keyword>
<dbReference type="GO" id="GO:0005777">
    <property type="term" value="C:peroxisome"/>
    <property type="evidence" value="ECO:0007669"/>
    <property type="project" value="InterPro"/>
</dbReference>
<sequence length="575" mass="63770">MSPRFPSNRALVVAATAAGAVATAAAVYYVIKRHCKASQRAAASSPECRHGELQQTQQEPLQTQSRPSYPRFSLCISEGYETHQEHNRSPPCTPALCHLRTHSLLNGATSHSLQTCNWLQQPQHDISTACTRQFPWVVFWDLENVKIPSSLQPATFIHALRNALRTTAPTQSLNQTPPILRFIAVTNVHATPLKVRTALQSNGISLLHVDSQTRKDACDKALITELCLLPREHSPPMGVALLSNDVDFAYPLARLAALGYHTVVVTPRIEMISRTLATVPRTVLTFDNILTHVPSSISPHSALQSSNQPMSTRSTSDHSQQQNHRQPSRSSRNSRKHIRQQQNEKRSPQRAKQTQKSSPKRSAASSNAASFITKRNGKQPRRDEAATQQKVSDKVHVQFTKSSAQSPESPSSSARNSGNATYGKAPTTSEQGAASKVHVQPQKRCAKSSAASSSSKGKPGNETASEKRTPKKQRVQPQKRSAKSCAAQSSSTVNAGTLRRRNAACSQQNVSNNARQPSEQQPVRMRTRHMQRLSVLHRRPVYILIVFLLCFLIIFRGVRDHLWAQRWLQGMRMSW</sequence>
<feature type="compositionally biased region" description="Polar residues" evidence="1">
    <location>
        <begin position="504"/>
        <end position="521"/>
    </location>
</feature>
<feature type="transmembrane region" description="Helical" evidence="2">
    <location>
        <begin position="540"/>
        <end position="558"/>
    </location>
</feature>
<keyword evidence="2" id="KW-1133">Transmembrane helix</keyword>
<proteinExistence type="predicted"/>
<dbReference type="Pfam" id="PF01936">
    <property type="entry name" value="NYN"/>
    <property type="match status" value="1"/>
</dbReference>
<comment type="caution">
    <text evidence="4">The sequence shown here is derived from an EMBL/GenBank/DDBJ whole genome shotgun (WGS) entry which is preliminary data.</text>
</comment>
<dbReference type="GO" id="GO:0004540">
    <property type="term" value="F:RNA nuclease activity"/>
    <property type="evidence" value="ECO:0007669"/>
    <property type="project" value="InterPro"/>
</dbReference>
<dbReference type="EMBL" id="NBIV01000014">
    <property type="protein sequence ID" value="PXF48313.1"/>
    <property type="molecule type" value="Genomic_DNA"/>
</dbReference>
<evidence type="ECO:0000313" key="5">
    <source>
        <dbReference type="Proteomes" id="UP000247409"/>
    </source>
</evidence>
<evidence type="ECO:0000256" key="2">
    <source>
        <dbReference type="SAM" id="Phobius"/>
    </source>
</evidence>
<name>A0A2V3J1W1_9FLOR</name>
<evidence type="ECO:0000256" key="1">
    <source>
        <dbReference type="SAM" id="MobiDB-lite"/>
    </source>
</evidence>
<protein>
    <recommendedName>
        <fullName evidence="3">NYN domain-containing protein</fullName>
    </recommendedName>
</protein>
<dbReference type="OrthoDB" id="549353at2759"/>
<keyword evidence="2" id="KW-0812">Transmembrane</keyword>